<dbReference type="EMBL" id="JBHSRS010000017">
    <property type="protein sequence ID" value="MFC6281196.1"/>
    <property type="molecule type" value="Genomic_DNA"/>
</dbReference>
<organism evidence="1 2">
    <name type="scientific">Polaromonas aquatica</name>
    <dbReference type="NCBI Taxonomy" id="332657"/>
    <lineage>
        <taxon>Bacteria</taxon>
        <taxon>Pseudomonadati</taxon>
        <taxon>Pseudomonadota</taxon>
        <taxon>Betaproteobacteria</taxon>
        <taxon>Burkholderiales</taxon>
        <taxon>Comamonadaceae</taxon>
        <taxon>Polaromonas</taxon>
    </lineage>
</organism>
<reference evidence="2" key="1">
    <citation type="journal article" date="2019" name="Int. J. Syst. Evol. Microbiol.">
        <title>The Global Catalogue of Microorganisms (GCM) 10K type strain sequencing project: providing services to taxonomists for standard genome sequencing and annotation.</title>
        <authorList>
            <consortium name="The Broad Institute Genomics Platform"/>
            <consortium name="The Broad Institute Genome Sequencing Center for Infectious Disease"/>
            <person name="Wu L."/>
            <person name="Ma J."/>
        </authorList>
    </citation>
    <scope>NUCLEOTIDE SEQUENCE [LARGE SCALE GENOMIC DNA]</scope>
    <source>
        <strain evidence="2">CCUG 39402</strain>
    </source>
</reference>
<evidence type="ECO:0000313" key="2">
    <source>
        <dbReference type="Proteomes" id="UP001596270"/>
    </source>
</evidence>
<proteinExistence type="predicted"/>
<gene>
    <name evidence="1" type="ORF">ACFQND_08145</name>
</gene>
<comment type="caution">
    <text evidence="1">The sequence shown here is derived from an EMBL/GenBank/DDBJ whole genome shotgun (WGS) entry which is preliminary data.</text>
</comment>
<sequence length="238" mass="26096">MSLLYEVYLHPTKGAWGVAVKDQTVHTASVNGLSFIDAELPAHQLAGEISKRLRTGYTKTTRAKYLKVLEGLGGKLEGSFVEQHPELSVLGGLVIFTTVSKSDDLQELSQQWEALVEKSDARPGEIASWVKDVKSATQYIVAPATHPAIALVLADWAIENKRLLVAGAEGVPMQAPKNVPKEWENWLAGFFTNKSDIRTALEQLGWSLRDALTRDDVQFEPNIGEGDSWFSSASSNAF</sequence>
<protein>
    <submittedName>
        <fullName evidence="1">Uncharacterized protein</fullName>
    </submittedName>
</protein>
<keyword evidence="2" id="KW-1185">Reference proteome</keyword>
<name>A0ABW1TXK6_9BURK</name>
<dbReference type="Proteomes" id="UP001596270">
    <property type="component" value="Unassembled WGS sequence"/>
</dbReference>
<evidence type="ECO:0000313" key="1">
    <source>
        <dbReference type="EMBL" id="MFC6281196.1"/>
    </source>
</evidence>
<accession>A0ABW1TXK6</accession>
<dbReference type="RefSeq" id="WP_377412980.1">
    <property type="nucleotide sequence ID" value="NZ_JBHSRS010000017.1"/>
</dbReference>